<proteinExistence type="predicted"/>
<organism evidence="3 4">
    <name type="scientific">Toxoplasma gondii MAS</name>
    <dbReference type="NCBI Taxonomy" id="943118"/>
    <lineage>
        <taxon>Eukaryota</taxon>
        <taxon>Sar</taxon>
        <taxon>Alveolata</taxon>
        <taxon>Apicomplexa</taxon>
        <taxon>Conoidasida</taxon>
        <taxon>Coccidia</taxon>
        <taxon>Eucoccidiorida</taxon>
        <taxon>Eimeriorina</taxon>
        <taxon>Sarcocystidae</taxon>
        <taxon>Toxoplasma</taxon>
    </lineage>
</organism>
<comment type="caution">
    <text evidence="3">The sequence shown here is derived from an EMBL/GenBank/DDBJ whole genome shotgun (WGS) entry which is preliminary data.</text>
</comment>
<feature type="transmembrane region" description="Helical" evidence="2">
    <location>
        <begin position="87"/>
        <end position="104"/>
    </location>
</feature>
<accession>A0A086QLL5</accession>
<feature type="region of interest" description="Disordered" evidence="1">
    <location>
        <begin position="1"/>
        <end position="46"/>
    </location>
</feature>
<evidence type="ECO:0000313" key="4">
    <source>
        <dbReference type="Proteomes" id="UP000028821"/>
    </source>
</evidence>
<evidence type="ECO:0000256" key="1">
    <source>
        <dbReference type="SAM" id="MobiDB-lite"/>
    </source>
</evidence>
<dbReference type="VEuPathDB" id="ToxoDB:TGMAS_257690"/>
<dbReference type="AlphaFoldDB" id="A0A086QLL5"/>
<feature type="compositionally biased region" description="Basic and acidic residues" evidence="1">
    <location>
        <begin position="446"/>
        <end position="456"/>
    </location>
</feature>
<feature type="transmembrane region" description="Helical" evidence="2">
    <location>
        <begin position="274"/>
        <end position="292"/>
    </location>
</feature>
<evidence type="ECO:0000313" key="3">
    <source>
        <dbReference type="EMBL" id="KFH13497.1"/>
    </source>
</evidence>
<name>A0A086QLL5_TOXGO</name>
<feature type="transmembrane region" description="Helical" evidence="2">
    <location>
        <begin position="187"/>
        <end position="210"/>
    </location>
</feature>
<reference evidence="3 4" key="1">
    <citation type="submission" date="2014-04" db="EMBL/GenBank/DDBJ databases">
        <authorList>
            <person name="Sibley D."/>
            <person name="Venepally P."/>
            <person name="Karamycheva S."/>
            <person name="Hadjithomas M."/>
            <person name="Khan A."/>
            <person name="Brunk B."/>
            <person name="Roos D."/>
            <person name="Caler E."/>
            <person name="Lorenzi H."/>
        </authorList>
    </citation>
    <scope>NUCLEOTIDE SEQUENCE [LARGE SCALE GENOMIC DNA]</scope>
    <source>
        <strain evidence="3 4">MAS</strain>
    </source>
</reference>
<gene>
    <name evidence="3" type="ORF">TGMAS_257690</name>
</gene>
<dbReference type="Proteomes" id="UP000028821">
    <property type="component" value="Unassembled WGS sequence"/>
</dbReference>
<feature type="region of interest" description="Disordered" evidence="1">
    <location>
        <begin position="446"/>
        <end position="494"/>
    </location>
</feature>
<dbReference type="OrthoDB" id="330685at2759"/>
<evidence type="ECO:0000256" key="2">
    <source>
        <dbReference type="SAM" id="Phobius"/>
    </source>
</evidence>
<sequence>MEKATAASDVKGGEVRKSDYSQNRKSRSPRPSPQGPSSPNKPCKATDLLPADEVPSGWTAGESSVWLAFLCSCLVGYLCLSDGEISALLTLSAAFYTLSIFFLVSNARVCSITTQAFCKWHSASGAAQPQSASSSSESLQLFSISHLLCGGCMRPGSAGLFAIALLARVACNLRRPAYLPNDRTGDWLYQTLEVLSALLLLLLLVGVVSANSRFCRDFAKQTKGATSQADGNDQTEGKLAETTFISGCHFALVTAVACGLVLKHDMNESFFDDFAWAFALYAETLAFIPFISHQPFVISEQKAGACAKKEQTSSLTPEGKQLVDYRYRKNPVLARRLWRQFLFALVISRAIQMVFWAVTFEEFAREMDMDAVSERPTEQSGDLSQEFKNNTLDRQGVPGSSAATLNIRGWCSLVATVAQLCFSLYLMKVYCSTQGQLEREYFDNRKNTSERKDKTETSSCAAIGTSASSNADAAGEDEVKPRSLVRKRFVPSPK</sequence>
<keyword evidence="2" id="KW-0472">Membrane</keyword>
<feature type="transmembrane region" description="Helical" evidence="2">
    <location>
        <begin position="63"/>
        <end position="80"/>
    </location>
</feature>
<protein>
    <submittedName>
        <fullName evidence="3">Putative transmembrane protein</fullName>
    </submittedName>
</protein>
<keyword evidence="2" id="KW-1133">Transmembrane helix</keyword>
<keyword evidence="2 3" id="KW-0812">Transmembrane</keyword>
<feature type="compositionally biased region" description="Basic residues" evidence="1">
    <location>
        <begin position="483"/>
        <end position="494"/>
    </location>
</feature>
<feature type="transmembrane region" description="Helical" evidence="2">
    <location>
        <begin position="244"/>
        <end position="262"/>
    </location>
</feature>
<dbReference type="EMBL" id="AEXC02001392">
    <property type="protein sequence ID" value="KFH13497.1"/>
    <property type="molecule type" value="Genomic_DNA"/>
</dbReference>
<feature type="compositionally biased region" description="Polar residues" evidence="1">
    <location>
        <begin position="457"/>
        <end position="471"/>
    </location>
</feature>
<feature type="transmembrane region" description="Helical" evidence="2">
    <location>
        <begin position="337"/>
        <end position="358"/>
    </location>
</feature>